<dbReference type="GO" id="GO:0030600">
    <property type="term" value="F:feruloyl esterase activity"/>
    <property type="evidence" value="ECO:0007669"/>
    <property type="project" value="UniProtKB-ARBA"/>
</dbReference>
<evidence type="ECO:0000256" key="5">
    <source>
        <dbReference type="ARBA" id="ARBA00022801"/>
    </source>
</evidence>
<protein>
    <recommendedName>
        <fullName evidence="8">Carboxylic ester hydrolase</fullName>
        <ecNumber evidence="8">3.1.1.-</ecNumber>
    </recommendedName>
</protein>
<evidence type="ECO:0000256" key="2">
    <source>
        <dbReference type="ARBA" id="ARBA00022487"/>
    </source>
</evidence>
<organism evidence="9 10">
    <name type="scientific">Pestalotiopsis fici (strain W106-1 / CGMCC3.15140)</name>
    <dbReference type="NCBI Taxonomy" id="1229662"/>
    <lineage>
        <taxon>Eukaryota</taxon>
        <taxon>Fungi</taxon>
        <taxon>Dikarya</taxon>
        <taxon>Ascomycota</taxon>
        <taxon>Pezizomycotina</taxon>
        <taxon>Sordariomycetes</taxon>
        <taxon>Xylariomycetidae</taxon>
        <taxon>Amphisphaeriales</taxon>
        <taxon>Sporocadaceae</taxon>
        <taxon>Pestalotiopsis</taxon>
    </lineage>
</organism>
<dbReference type="AlphaFoldDB" id="W3WHT4"/>
<comment type="similarity">
    <text evidence="1 8">Belongs to the tannase family.</text>
</comment>
<dbReference type="Pfam" id="PF07519">
    <property type="entry name" value="Tannase"/>
    <property type="match status" value="1"/>
</dbReference>
<evidence type="ECO:0000256" key="7">
    <source>
        <dbReference type="ARBA" id="ARBA00023157"/>
    </source>
</evidence>
<dbReference type="eggNOG" id="ENOG502SH94">
    <property type="taxonomic scope" value="Eukaryota"/>
</dbReference>
<keyword evidence="10" id="KW-1185">Reference proteome</keyword>
<evidence type="ECO:0000256" key="6">
    <source>
        <dbReference type="ARBA" id="ARBA00022837"/>
    </source>
</evidence>
<keyword evidence="7" id="KW-1015">Disulfide bond</keyword>
<dbReference type="InParanoid" id="W3WHT4"/>
<dbReference type="HOGENOM" id="CLU_014819_3_2_1"/>
<dbReference type="Proteomes" id="UP000030651">
    <property type="component" value="Unassembled WGS sequence"/>
</dbReference>
<dbReference type="GeneID" id="19279952"/>
<evidence type="ECO:0000256" key="8">
    <source>
        <dbReference type="RuleBase" id="RU361238"/>
    </source>
</evidence>
<name>W3WHT4_PESFW</name>
<sequence>MPFISLYNGTVLPSSCTPSTFQYPILQGADFLTLNTNYISNYSAYIVNGYYPGHPNANVVGASFCNVSVSYTRPGQNNTINAQVWLPTTWNGRMQGIGGGGFGSGLYDTVFQGMYASVGDGFATVSNDAGLPQPMNVTAPEWALTSTGNVNLYALQNFASISLNDGAVIAKSIIRQYYGQNSSYGYWSGCSGGGRQGMMLAQEAPDAYDGIMAGSPAMNWPSFFVADYWPQTVQQELGVVPLNCELDAISAAAVAQCDGDDGLIDGVVSFPELCKFDPRILVGTTVANCSDTGVSQVISPAAATVALAVWEGAKDVVRNESLWYGFSRDATLTSESGLAGPDYFISPEEWVKRFIFKDASTDTSNIMPSDVAELFHKSVQWYQSLIGTADPNLDKFKANGGKIVSFHGLADGLISPWGTQDYYDKVTARDSAVHDYYRLFFAPGLQHCYGGNGAYPETAFGALVNWVENGVAPETLNATSLPTRVGGIITRPLCAYPKQQYYEACATRDCFVCK</sequence>
<dbReference type="SUPFAM" id="SSF53474">
    <property type="entry name" value="alpha/beta-Hydrolases"/>
    <property type="match status" value="1"/>
</dbReference>
<keyword evidence="5 8" id="KW-0378">Hydrolase</keyword>
<dbReference type="KEGG" id="pfy:PFICI_14939"/>
<dbReference type="OrthoDB" id="3039123at2759"/>
<dbReference type="PANTHER" id="PTHR33938:SF8">
    <property type="entry name" value="CARBOXYLIC ESTER HYDROLASE"/>
    <property type="match status" value="1"/>
</dbReference>
<keyword evidence="2" id="KW-0719">Serine esterase</keyword>
<dbReference type="GO" id="GO:0046872">
    <property type="term" value="F:metal ion binding"/>
    <property type="evidence" value="ECO:0007669"/>
    <property type="project" value="UniProtKB-KW"/>
</dbReference>
<evidence type="ECO:0000313" key="10">
    <source>
        <dbReference type="Proteomes" id="UP000030651"/>
    </source>
</evidence>
<evidence type="ECO:0000256" key="3">
    <source>
        <dbReference type="ARBA" id="ARBA00022723"/>
    </source>
</evidence>
<keyword evidence="3" id="KW-0479">Metal-binding</keyword>
<dbReference type="InterPro" id="IPR029058">
    <property type="entry name" value="AB_hydrolase_fold"/>
</dbReference>
<dbReference type="PANTHER" id="PTHR33938">
    <property type="entry name" value="FERULOYL ESTERASE B-RELATED"/>
    <property type="match status" value="1"/>
</dbReference>
<dbReference type="EMBL" id="KI912122">
    <property type="protein sequence ID" value="ETS73334.1"/>
    <property type="molecule type" value="Genomic_DNA"/>
</dbReference>
<dbReference type="InterPro" id="IPR011118">
    <property type="entry name" value="Tannase/feruloyl_esterase"/>
</dbReference>
<keyword evidence="4" id="KW-0732">Signal</keyword>
<keyword evidence="6" id="KW-0106">Calcium</keyword>
<gene>
    <name evidence="9" type="ORF">PFICI_14939</name>
</gene>
<accession>W3WHT4</accession>
<dbReference type="EC" id="3.1.1.-" evidence="8"/>
<reference evidence="10" key="1">
    <citation type="journal article" date="2015" name="BMC Genomics">
        <title>Genomic and transcriptomic analysis of the endophytic fungus Pestalotiopsis fici reveals its lifestyle and high potential for synthesis of natural products.</title>
        <authorList>
            <person name="Wang X."/>
            <person name="Zhang X."/>
            <person name="Liu L."/>
            <person name="Xiang M."/>
            <person name="Wang W."/>
            <person name="Sun X."/>
            <person name="Che Y."/>
            <person name="Guo L."/>
            <person name="Liu G."/>
            <person name="Guo L."/>
            <person name="Wang C."/>
            <person name="Yin W.B."/>
            <person name="Stadler M."/>
            <person name="Zhang X."/>
            <person name="Liu X."/>
        </authorList>
    </citation>
    <scope>NUCLEOTIDE SEQUENCE [LARGE SCALE GENOMIC DNA]</scope>
    <source>
        <strain evidence="10">W106-1 / CGMCC3.15140</strain>
    </source>
</reference>
<dbReference type="OMA" id="YSYWDGC"/>
<evidence type="ECO:0000313" key="9">
    <source>
        <dbReference type="EMBL" id="ETS73334.1"/>
    </source>
</evidence>
<dbReference type="RefSeq" id="XP_007841711.1">
    <property type="nucleotide sequence ID" value="XM_007843520.1"/>
</dbReference>
<proteinExistence type="inferred from homology"/>
<evidence type="ECO:0000256" key="1">
    <source>
        <dbReference type="ARBA" id="ARBA00006249"/>
    </source>
</evidence>
<evidence type="ECO:0000256" key="4">
    <source>
        <dbReference type="ARBA" id="ARBA00022729"/>
    </source>
</evidence>